<feature type="signal peptide" evidence="2">
    <location>
        <begin position="1"/>
        <end position="29"/>
    </location>
</feature>
<evidence type="ECO:0000256" key="1">
    <source>
        <dbReference type="SAM" id="MobiDB-lite"/>
    </source>
</evidence>
<feature type="chain" id="PRO_5007277419" description="Lipoprotein" evidence="2">
    <location>
        <begin position="30"/>
        <end position="176"/>
    </location>
</feature>
<accession>A0A127Q200</accession>
<keyword evidence="2" id="KW-0732">Signal</keyword>
<gene>
    <name evidence="3" type="ORF">CPter91_1465</name>
</gene>
<dbReference type="AlphaFoldDB" id="A0A127Q200"/>
<evidence type="ECO:0000313" key="4">
    <source>
        <dbReference type="Proteomes" id="UP000074561"/>
    </source>
</evidence>
<name>A0A127Q200_9BURK</name>
<dbReference type="STRING" id="279113.CPter91_1465"/>
<evidence type="ECO:0000256" key="2">
    <source>
        <dbReference type="SAM" id="SignalP"/>
    </source>
</evidence>
<sequence>MRFRSYSLPRLSFIVLLAFACISGNVVLAAEQPANAGWPLHFNVAGGRNSFNSLPATARRDLLIPPATESESQPKHARRDWNGDRGHNCESLEQQYRGALYREPMIPADFYPNADLSRTYPSESYRSPNGPRPGVPNPDNAQRNGTWLESLLSPGSVTPLSERERLRAHYDRTCVK</sequence>
<dbReference type="PROSITE" id="PS51257">
    <property type="entry name" value="PROKAR_LIPOPROTEIN"/>
    <property type="match status" value="1"/>
</dbReference>
<organism evidence="3 4">
    <name type="scientific">Collimonas pratensis</name>
    <dbReference type="NCBI Taxonomy" id="279113"/>
    <lineage>
        <taxon>Bacteria</taxon>
        <taxon>Pseudomonadati</taxon>
        <taxon>Pseudomonadota</taxon>
        <taxon>Betaproteobacteria</taxon>
        <taxon>Burkholderiales</taxon>
        <taxon>Oxalobacteraceae</taxon>
        <taxon>Collimonas</taxon>
    </lineage>
</organism>
<dbReference type="PATRIC" id="fig|279113.9.peg.1460"/>
<dbReference type="Proteomes" id="UP000074561">
    <property type="component" value="Chromosome"/>
</dbReference>
<feature type="region of interest" description="Disordered" evidence="1">
    <location>
        <begin position="117"/>
        <end position="146"/>
    </location>
</feature>
<proteinExistence type="predicted"/>
<feature type="region of interest" description="Disordered" evidence="1">
    <location>
        <begin position="64"/>
        <end position="88"/>
    </location>
</feature>
<evidence type="ECO:0000313" key="3">
    <source>
        <dbReference type="EMBL" id="AMP03845.1"/>
    </source>
</evidence>
<protein>
    <recommendedName>
        <fullName evidence="5">Lipoprotein</fullName>
    </recommendedName>
</protein>
<dbReference type="OrthoDB" id="8781407at2"/>
<reference evidence="3 4" key="1">
    <citation type="submission" date="2015-11" db="EMBL/GenBank/DDBJ databases">
        <title>Exploring the genomic traits of fungus-feeding bacterial genus Collimonas.</title>
        <authorList>
            <person name="Song C."/>
            <person name="Schmidt R."/>
            <person name="de Jager V."/>
            <person name="Krzyzanowska D."/>
            <person name="Jongedijk E."/>
            <person name="Cankar K."/>
            <person name="Beekwilder J."/>
            <person name="van Veen A."/>
            <person name="de Boer W."/>
            <person name="van Veen J.A."/>
            <person name="Garbeva P."/>
        </authorList>
    </citation>
    <scope>NUCLEOTIDE SEQUENCE [LARGE SCALE GENOMIC DNA]</scope>
    <source>
        <strain evidence="3 4">Ter91</strain>
    </source>
</reference>
<dbReference type="EMBL" id="CP013234">
    <property type="protein sequence ID" value="AMP03845.1"/>
    <property type="molecule type" value="Genomic_DNA"/>
</dbReference>
<dbReference type="KEGG" id="cpra:CPter91_1465"/>
<evidence type="ECO:0008006" key="5">
    <source>
        <dbReference type="Google" id="ProtNLM"/>
    </source>
</evidence>
<feature type="compositionally biased region" description="Basic and acidic residues" evidence="1">
    <location>
        <begin position="79"/>
        <end position="88"/>
    </location>
</feature>
<dbReference type="RefSeq" id="WP_061938714.1">
    <property type="nucleotide sequence ID" value="NZ_CP013234.1"/>
</dbReference>